<evidence type="ECO:0000313" key="4">
    <source>
        <dbReference type="Proteomes" id="UP001500620"/>
    </source>
</evidence>
<proteinExistence type="predicted"/>
<dbReference type="RefSeq" id="WP_345131300.1">
    <property type="nucleotide sequence ID" value="NZ_BAABAT010000017.1"/>
</dbReference>
<evidence type="ECO:0000313" key="3">
    <source>
        <dbReference type="EMBL" id="GAA4254246.1"/>
    </source>
</evidence>
<keyword evidence="2" id="KW-1133">Transmembrane helix</keyword>
<comment type="caution">
    <text evidence="3">The sequence shown here is derived from an EMBL/GenBank/DDBJ whole genome shotgun (WGS) entry which is preliminary data.</text>
</comment>
<dbReference type="EMBL" id="BAABAT010000017">
    <property type="protein sequence ID" value="GAA4254246.1"/>
    <property type="molecule type" value="Genomic_DNA"/>
</dbReference>
<keyword evidence="4" id="KW-1185">Reference proteome</keyword>
<dbReference type="Proteomes" id="UP001500620">
    <property type="component" value="Unassembled WGS sequence"/>
</dbReference>
<keyword evidence="2" id="KW-0472">Membrane</keyword>
<sequence length="426" mass="43777">MDLNEYNAGDLLRTLPDEPPRPPSIDVARAMRDGRRRRRLRRRALAGGVLVLTLAAVAAVPVALAATRSPDRRPELAPAASGSSGGTSATAKAPPTVRATARAIAVPTSCKAEKLPIPDNVTMALVTAADPTGSIIFGRSYPKGGDQQVLVWQDGRATKVAVPGADQAISAVNAAGVGVGNSWVDSGPVAWLYRDGKVTKLPGGDGVTVAGINAAEVIVGNNGTGRPLIWSSPTAEPRPLALPDDATGGIASAIDEDGTVIGSIYTTIPGGVQTTSSDPRGVRAGVAYAWAPDGTGRRLPAPAVVSGTGYGAFTIRNGWVIGVNRPAGAPVSGLRWDLATGTVETVPGFATRPDTANASGWMVGTDPQGHGLMVAGDKRMQLPDPFQHKPSTTSLLAVTISDDGRTIAGQADDPSDTIRAIVWRCH</sequence>
<evidence type="ECO:0000256" key="1">
    <source>
        <dbReference type="SAM" id="MobiDB-lite"/>
    </source>
</evidence>
<dbReference type="PRINTS" id="PR01159">
    <property type="entry name" value="DNAGYRASEB"/>
</dbReference>
<dbReference type="InterPro" id="IPR000565">
    <property type="entry name" value="Topo_IIA_B"/>
</dbReference>
<reference evidence="4" key="1">
    <citation type="journal article" date="2019" name="Int. J. Syst. Evol. Microbiol.">
        <title>The Global Catalogue of Microorganisms (GCM) 10K type strain sequencing project: providing services to taxonomists for standard genome sequencing and annotation.</title>
        <authorList>
            <consortium name="The Broad Institute Genomics Platform"/>
            <consortium name="The Broad Institute Genome Sequencing Center for Infectious Disease"/>
            <person name="Wu L."/>
            <person name="Ma J."/>
        </authorList>
    </citation>
    <scope>NUCLEOTIDE SEQUENCE [LARGE SCALE GENOMIC DNA]</scope>
    <source>
        <strain evidence="4">JCM 17441</strain>
    </source>
</reference>
<name>A0ABP8DEW8_9ACTN</name>
<feature type="compositionally biased region" description="Low complexity" evidence="1">
    <location>
        <begin position="79"/>
        <end position="91"/>
    </location>
</feature>
<evidence type="ECO:0000256" key="2">
    <source>
        <dbReference type="SAM" id="Phobius"/>
    </source>
</evidence>
<organism evidence="3 4">
    <name type="scientific">Dactylosporangium darangshiense</name>
    <dbReference type="NCBI Taxonomy" id="579108"/>
    <lineage>
        <taxon>Bacteria</taxon>
        <taxon>Bacillati</taxon>
        <taxon>Actinomycetota</taxon>
        <taxon>Actinomycetes</taxon>
        <taxon>Micromonosporales</taxon>
        <taxon>Micromonosporaceae</taxon>
        <taxon>Dactylosporangium</taxon>
    </lineage>
</organism>
<feature type="region of interest" description="Disordered" evidence="1">
    <location>
        <begin position="67"/>
        <end position="97"/>
    </location>
</feature>
<feature type="transmembrane region" description="Helical" evidence="2">
    <location>
        <begin position="44"/>
        <end position="66"/>
    </location>
</feature>
<feature type="region of interest" description="Disordered" evidence="1">
    <location>
        <begin position="1"/>
        <end position="36"/>
    </location>
</feature>
<protein>
    <submittedName>
        <fullName evidence="3">Uncharacterized protein</fullName>
    </submittedName>
</protein>
<gene>
    <name evidence="3" type="ORF">GCM10022255_058260</name>
</gene>
<keyword evidence="2" id="KW-0812">Transmembrane</keyword>
<accession>A0ABP8DEW8</accession>